<feature type="domain" description="GYF" evidence="8">
    <location>
        <begin position="18"/>
        <end position="67"/>
    </location>
</feature>
<organism evidence="9 10">
    <name type="scientific">Nocardioides zeae</name>
    <dbReference type="NCBI Taxonomy" id="1457234"/>
    <lineage>
        <taxon>Bacteria</taxon>
        <taxon>Bacillati</taxon>
        <taxon>Actinomycetota</taxon>
        <taxon>Actinomycetes</taxon>
        <taxon>Propionibacteriales</taxon>
        <taxon>Nocardioidaceae</taxon>
        <taxon>Nocardioides</taxon>
    </lineage>
</organism>
<dbReference type="Proteomes" id="UP001239215">
    <property type="component" value="Unassembled WGS sequence"/>
</dbReference>
<comment type="subcellular location">
    <subcellularLocation>
        <location evidence="1">Membrane</location>
        <topology evidence="1">Multi-pass membrane protein</topology>
    </subcellularLocation>
</comment>
<dbReference type="InterPro" id="IPR025640">
    <property type="entry name" value="GYF_2"/>
</dbReference>
<protein>
    <recommendedName>
        <fullName evidence="11">TM2 domain-containing protein</fullName>
    </recommendedName>
</protein>
<dbReference type="GO" id="GO:0016020">
    <property type="term" value="C:membrane"/>
    <property type="evidence" value="ECO:0007669"/>
    <property type="project" value="UniProtKB-SubCell"/>
</dbReference>
<dbReference type="PANTHER" id="PTHR21016:SF7">
    <property type="entry name" value="TM2 DOMAIN-CONTAINING PROTEIN 3"/>
    <property type="match status" value="1"/>
</dbReference>
<proteinExistence type="predicted"/>
<gene>
    <name evidence="9" type="ORF">QE405_003371</name>
</gene>
<evidence type="ECO:0000256" key="6">
    <source>
        <dbReference type="ARBA" id="ARBA00023180"/>
    </source>
</evidence>
<dbReference type="InterPro" id="IPR007829">
    <property type="entry name" value="TM2"/>
</dbReference>
<reference evidence="9" key="1">
    <citation type="submission" date="2023-07" db="EMBL/GenBank/DDBJ databases">
        <title>Functional and genomic diversity of the sorghum phyllosphere microbiome.</title>
        <authorList>
            <person name="Shade A."/>
        </authorList>
    </citation>
    <scope>NUCLEOTIDE SEQUENCE</scope>
    <source>
        <strain evidence="9">SORGH_AS_1067</strain>
    </source>
</reference>
<keyword evidence="4" id="KW-1133">Transmembrane helix</keyword>
<keyword evidence="3" id="KW-0732">Signal</keyword>
<dbReference type="RefSeq" id="WP_307202917.1">
    <property type="nucleotide sequence ID" value="NZ_JAUTAN010000001.1"/>
</dbReference>
<evidence type="ECO:0008006" key="11">
    <source>
        <dbReference type="Google" id="ProtNLM"/>
    </source>
</evidence>
<dbReference type="EMBL" id="JAUTAN010000001">
    <property type="protein sequence ID" value="MDQ1106087.1"/>
    <property type="molecule type" value="Genomic_DNA"/>
</dbReference>
<dbReference type="AlphaFoldDB" id="A0AAJ1X4Z2"/>
<comment type="caution">
    <text evidence="9">The sequence shown here is derived from an EMBL/GenBank/DDBJ whole genome shotgun (WGS) entry which is preliminary data.</text>
</comment>
<evidence type="ECO:0000256" key="1">
    <source>
        <dbReference type="ARBA" id="ARBA00004141"/>
    </source>
</evidence>
<sequence length="134" mass="14365">MSYQQPPAYGAPSGGGLYFISIMGQEQGPLDVNQLRQMATAGQLKGDTPVRSTDNPNIFPAKQIPGLFSDKEWLTTLLLSLFLGGLGVDRFYLGQNGLGIAKLLTCGGCGIWSLIDLVLIAMRKLPDSQGRPLP</sequence>
<evidence type="ECO:0000256" key="2">
    <source>
        <dbReference type="ARBA" id="ARBA00022692"/>
    </source>
</evidence>
<dbReference type="InterPro" id="IPR050932">
    <property type="entry name" value="TM2D1-3-like"/>
</dbReference>
<name>A0AAJ1X4Z2_9ACTN</name>
<evidence type="ECO:0000256" key="5">
    <source>
        <dbReference type="ARBA" id="ARBA00023136"/>
    </source>
</evidence>
<dbReference type="PANTHER" id="PTHR21016">
    <property type="entry name" value="BETA-AMYLOID BINDING PROTEIN-RELATED"/>
    <property type="match status" value="1"/>
</dbReference>
<keyword evidence="2" id="KW-0812">Transmembrane</keyword>
<evidence type="ECO:0000313" key="10">
    <source>
        <dbReference type="Proteomes" id="UP001239215"/>
    </source>
</evidence>
<evidence type="ECO:0000259" key="7">
    <source>
        <dbReference type="Pfam" id="PF05154"/>
    </source>
</evidence>
<evidence type="ECO:0000259" key="8">
    <source>
        <dbReference type="Pfam" id="PF14237"/>
    </source>
</evidence>
<dbReference type="Pfam" id="PF14237">
    <property type="entry name" value="GYF_2"/>
    <property type="match status" value="1"/>
</dbReference>
<evidence type="ECO:0000256" key="4">
    <source>
        <dbReference type="ARBA" id="ARBA00022989"/>
    </source>
</evidence>
<feature type="domain" description="TM2" evidence="7">
    <location>
        <begin position="70"/>
        <end position="118"/>
    </location>
</feature>
<evidence type="ECO:0000256" key="3">
    <source>
        <dbReference type="ARBA" id="ARBA00022729"/>
    </source>
</evidence>
<accession>A0AAJ1X4Z2</accession>
<dbReference type="Pfam" id="PF05154">
    <property type="entry name" value="TM2"/>
    <property type="match status" value="1"/>
</dbReference>
<keyword evidence="5" id="KW-0472">Membrane</keyword>
<keyword evidence="6" id="KW-0325">Glycoprotein</keyword>
<evidence type="ECO:0000313" key="9">
    <source>
        <dbReference type="EMBL" id="MDQ1106087.1"/>
    </source>
</evidence>